<dbReference type="RefSeq" id="WP_189334869.1">
    <property type="nucleotide sequence ID" value="NZ_AP023356.1"/>
</dbReference>
<reference evidence="4 5" key="1">
    <citation type="submission" date="2020-08" db="EMBL/GenBank/DDBJ databases">
        <title>Whole genome shotgun sequence of Actinoplanes ianthinogenes NBRC 13996.</title>
        <authorList>
            <person name="Komaki H."/>
            <person name="Tamura T."/>
        </authorList>
    </citation>
    <scope>NUCLEOTIDE SEQUENCE [LARGE SCALE GENOMIC DNA]</scope>
    <source>
        <strain evidence="4 5">NBRC 13996</strain>
    </source>
</reference>
<dbReference type="Gene3D" id="1.25.40.10">
    <property type="entry name" value="Tetratricopeptide repeat domain"/>
    <property type="match status" value="6"/>
</dbReference>
<dbReference type="InterPro" id="IPR011717">
    <property type="entry name" value="TPR-4"/>
</dbReference>
<sequence length="1130" mass="122487">MGLIEGPLALTFWPGGSPESTLPSEVLPEALVRAVVERARTELRLGNLSRCDTLLKAAQQRIDELNTGLEVISAVILTLRGETARNRGQDDRAADLFGEAVALFEREPVTTMSARDRGDFGMALAGQGRLAEALPHLALAAATEAGAPEHGRTLARAYLAADRVSEAEATIQTALLALPADPELCLLRAEVLRAGQDPTALPLLVEAARLLLAAGRPGQALPALEEADRARPGVAAGVRAEALMLLDRHQEAVEAFDLALRADPTDARLLVRRAAARAAMDDRDRASADLHAALAAAPDDVDVLLRAGETWLSQHEANGVDEAIRLARRARALDPDAWPAVVLEASALREAGDLEDALAVIRGVALQARTQPEVLRLHAELAQQLGLVSEAVDRFERLHANPRSHAGDWFEYADTLTVAGRPDEAQAMVEQGLLAWPDDLYLQALEVELMISRGETDTALAKARSVAERHPASAMAHLLVATALFRGSTAHRPTSSAAHKRRTAALEATERSSTLAPEWAEPWWLRAQVLFADGDLDGARVALDELEVREPHRRDAKRLAVDIHLAAGGDLAEAEATARDLLIETGSEAQDVFRLARVLARLGRSDEALDLVTAPDVPDTLDILLLRADLQSATGRFTDAAATLATAARLAPRRGEILIRQAVVARTIGDADAAIAYAHKALGRGAGNLDARIELAAALLLAGRPEEAEVHLTTVLGHRPGDIRARLLHAQLVGRRHPDQARAELTELAAEHPENTDILTVRAQLEIDSGDYQAALDVLDSVCTPNAYALQAEAHRLLGNTTEAIKGSRRALRDVPNHYGALATLGLLLLGTGDHPGAAKIFEQAQKAYPRDAATATRLGQTYAALDRYDKAFEVLDRAATAAPHSAWVMGTLIWTLADAGTFEPAIRLSRLLLDEHPDDADAWNVLGWCRYHLDKPDLDGAEQAFRNAVRIKDTRWYRKNLANVLSLGREPEKEAAELYQRSLDESLSRRSKHDLSLAGWCQYRLGNLDAAAQTLYEATSLQQRVGGAHFDLALVQVSDQRVDSGTKLYDRLVPVGENDPLRHRGLLTIAASDLRHARSQYKHLARSARITRVLATMEETVLTLPTVPDLRTVDLTRKLGIPRPLTKRT</sequence>
<dbReference type="InterPro" id="IPR051012">
    <property type="entry name" value="CellSynth/LPSAsmb/PSIAsmb"/>
</dbReference>
<dbReference type="Pfam" id="PF14559">
    <property type="entry name" value="TPR_19"/>
    <property type="match status" value="3"/>
</dbReference>
<keyword evidence="2 3" id="KW-0802">TPR repeat</keyword>
<dbReference type="SMART" id="SM00028">
    <property type="entry name" value="TPR"/>
    <property type="match status" value="13"/>
</dbReference>
<keyword evidence="1" id="KW-0677">Repeat</keyword>
<evidence type="ECO:0000256" key="3">
    <source>
        <dbReference type="PROSITE-ProRule" id="PRU00339"/>
    </source>
</evidence>
<dbReference type="InterPro" id="IPR011990">
    <property type="entry name" value="TPR-like_helical_dom_sf"/>
</dbReference>
<dbReference type="Proteomes" id="UP000676967">
    <property type="component" value="Chromosome"/>
</dbReference>
<evidence type="ECO:0008006" key="6">
    <source>
        <dbReference type="Google" id="ProtNLM"/>
    </source>
</evidence>
<organism evidence="4 5">
    <name type="scientific">Actinoplanes ianthinogenes</name>
    <dbReference type="NCBI Taxonomy" id="122358"/>
    <lineage>
        <taxon>Bacteria</taxon>
        <taxon>Bacillati</taxon>
        <taxon>Actinomycetota</taxon>
        <taxon>Actinomycetes</taxon>
        <taxon>Micromonosporales</taxon>
        <taxon>Micromonosporaceae</taxon>
        <taxon>Actinoplanes</taxon>
    </lineage>
</organism>
<gene>
    <name evidence="4" type="ORF">Aiant_80030</name>
</gene>
<dbReference type="PROSITE" id="PS50005">
    <property type="entry name" value="TPR"/>
    <property type="match status" value="1"/>
</dbReference>
<dbReference type="InterPro" id="IPR019734">
    <property type="entry name" value="TPR_rpt"/>
</dbReference>
<dbReference type="PANTHER" id="PTHR45586">
    <property type="entry name" value="TPR REPEAT-CONTAINING PROTEIN PA4667"/>
    <property type="match status" value="1"/>
</dbReference>
<evidence type="ECO:0000313" key="5">
    <source>
        <dbReference type="Proteomes" id="UP000676967"/>
    </source>
</evidence>
<dbReference type="Pfam" id="PF13432">
    <property type="entry name" value="TPR_16"/>
    <property type="match status" value="4"/>
</dbReference>
<evidence type="ECO:0000256" key="1">
    <source>
        <dbReference type="ARBA" id="ARBA00022737"/>
    </source>
</evidence>
<dbReference type="SUPFAM" id="SSF48452">
    <property type="entry name" value="TPR-like"/>
    <property type="match status" value="5"/>
</dbReference>
<name>A0ABN6CQ34_9ACTN</name>
<accession>A0ABN6CQ34</accession>
<protein>
    <recommendedName>
        <fullName evidence="6">Tetratricopeptide repeat protein</fullName>
    </recommendedName>
</protein>
<evidence type="ECO:0000313" key="4">
    <source>
        <dbReference type="EMBL" id="BCJ47346.1"/>
    </source>
</evidence>
<dbReference type="PANTHER" id="PTHR45586:SF1">
    <property type="entry name" value="LIPOPOLYSACCHARIDE ASSEMBLY PROTEIN B"/>
    <property type="match status" value="1"/>
</dbReference>
<dbReference type="Pfam" id="PF07721">
    <property type="entry name" value="TPR_4"/>
    <property type="match status" value="2"/>
</dbReference>
<proteinExistence type="predicted"/>
<dbReference type="EMBL" id="AP023356">
    <property type="protein sequence ID" value="BCJ47346.1"/>
    <property type="molecule type" value="Genomic_DNA"/>
</dbReference>
<evidence type="ECO:0000256" key="2">
    <source>
        <dbReference type="ARBA" id="ARBA00022803"/>
    </source>
</evidence>
<keyword evidence="5" id="KW-1185">Reference proteome</keyword>
<feature type="repeat" description="TPR" evidence="3">
    <location>
        <begin position="853"/>
        <end position="886"/>
    </location>
</feature>